<dbReference type="GO" id="GO:0016812">
    <property type="term" value="F:hydrolase activity, acting on carbon-nitrogen (but not peptide) bonds, in cyclic amides"/>
    <property type="evidence" value="ECO:0007669"/>
    <property type="project" value="TreeGrafter"/>
</dbReference>
<accession>A0A7I7RYJ6</accession>
<dbReference type="InterPro" id="IPR032466">
    <property type="entry name" value="Metal_Hydrolase"/>
</dbReference>
<dbReference type="PANTHER" id="PTHR11647">
    <property type="entry name" value="HYDRANTOINASE/DIHYDROPYRIMIDINASE FAMILY MEMBER"/>
    <property type="match status" value="1"/>
</dbReference>
<dbReference type="Proteomes" id="UP000467428">
    <property type="component" value="Chromosome"/>
</dbReference>
<feature type="domain" description="Amidohydrolase 3" evidence="1">
    <location>
        <begin position="69"/>
        <end position="575"/>
    </location>
</feature>
<geneLocation type="plasmid" evidence="3">
    <name>pjcm18538 dna</name>
</geneLocation>
<keyword evidence="3" id="KW-1185">Reference proteome</keyword>
<name>A0A7I7RYJ6_9MYCO</name>
<dbReference type="AlphaFoldDB" id="A0A7I7RYJ6"/>
<keyword evidence="2" id="KW-0378">Hydrolase</keyword>
<proteinExistence type="predicted"/>
<dbReference type="CDD" id="cd01297">
    <property type="entry name" value="D-aminoacylase"/>
    <property type="match status" value="1"/>
</dbReference>
<evidence type="ECO:0000259" key="1">
    <source>
        <dbReference type="Pfam" id="PF07969"/>
    </source>
</evidence>
<reference evidence="2 3" key="1">
    <citation type="journal article" date="2019" name="Emerg. Microbes Infect.">
        <title>Comprehensive subspecies identification of 175 nontuberculous mycobacteria species based on 7547 genomic profiles.</title>
        <authorList>
            <person name="Matsumoto Y."/>
            <person name="Kinjo T."/>
            <person name="Motooka D."/>
            <person name="Nabeya D."/>
            <person name="Jung N."/>
            <person name="Uechi K."/>
            <person name="Horii T."/>
            <person name="Iida T."/>
            <person name="Fujita J."/>
            <person name="Nakamura S."/>
        </authorList>
    </citation>
    <scope>NUCLEOTIDE SEQUENCE [LARGE SCALE GENOMIC DNA]</scope>
    <source>
        <strain evidence="2 3">JCM 18538</strain>
    </source>
</reference>
<organism evidence="2 3">
    <name type="scientific">Mycolicibacterium arabiense</name>
    <dbReference type="NCBI Taxonomy" id="1286181"/>
    <lineage>
        <taxon>Bacteria</taxon>
        <taxon>Bacillati</taxon>
        <taxon>Actinomycetota</taxon>
        <taxon>Actinomycetes</taxon>
        <taxon>Mycobacteriales</taxon>
        <taxon>Mycobacteriaceae</taxon>
        <taxon>Mycolicibacterium</taxon>
    </lineage>
</organism>
<gene>
    <name evidence="2" type="ORF">MARA_31860</name>
</gene>
<dbReference type="EMBL" id="AP022593">
    <property type="protein sequence ID" value="BBY49718.1"/>
    <property type="molecule type" value="Genomic_DNA"/>
</dbReference>
<dbReference type="SUPFAM" id="SSF51556">
    <property type="entry name" value="Metallo-dependent hydrolases"/>
    <property type="match status" value="1"/>
</dbReference>
<dbReference type="Gene3D" id="3.20.20.140">
    <property type="entry name" value="Metal-dependent hydrolases"/>
    <property type="match status" value="2"/>
</dbReference>
<dbReference type="PANTHER" id="PTHR11647:SF1">
    <property type="entry name" value="COLLAPSIN RESPONSE MEDIATOR PROTEIN"/>
    <property type="match status" value="1"/>
</dbReference>
<sequence>MVDHMPILASFDFVVLRFRASYIQVMAPDLIIRNGTIVDGLGGAPYVGDVAIADGVITAIGTVDRHAAREIDATGLLVTPGFVDLHTHYDGQAIWSDRMTPSSAHGVTTAVMGNCGVGFAPCRPEDHETLVDVMAGVEDIPGVVMVDGLPWTWETFPEFLDALDGRARDIDVAAFLPHSPLRVYVMGRRGVEREPATAEDLELMRKLAEEAVRVGALGFASSQLTLHKSESGQPIPSYGAAYAEFEAIARGIDDGGGGLIQFVPDIVAGDYEPALKTVFDVAEDVGLPVTFTLAIGNAGDPFFLGALTMVEKANANGGDVSAQIFPRPIGLVIGLELSGNPFVMYPAYQEIAHLPLAERVAEMRKPEVRERILNDSPAPGGHPLMFAVQAFDWIFPLGDPPNYEPAASDSITARARARGVTALEEAYDRLLDDDGHAMLLVTLANFRDGSLDTVAELIRRDDVVLGLGDGGAHYGMICDASFPTYMLTHWVRDRASGRLSVAEAVRELTSAPARVAGLGDRGRLAVGYKADVNVIDHAALALHRPVVAHDLPAGGRRLDQTADGYVVTIVAGEVIAERGVPTDARPGKLVRGRQAGPV</sequence>
<evidence type="ECO:0000313" key="2">
    <source>
        <dbReference type="EMBL" id="BBY49718.1"/>
    </source>
</evidence>
<dbReference type="InterPro" id="IPR011059">
    <property type="entry name" value="Metal-dep_hydrolase_composite"/>
</dbReference>
<dbReference type="KEGG" id="marz:MARA_31860"/>
<evidence type="ECO:0000313" key="3">
    <source>
        <dbReference type="Proteomes" id="UP000467428"/>
    </source>
</evidence>
<dbReference type="InterPro" id="IPR050378">
    <property type="entry name" value="Metallo-dep_Hydrolases_sf"/>
</dbReference>
<protein>
    <submittedName>
        <fullName evidence="2">Amidohydrolase</fullName>
    </submittedName>
</protein>
<dbReference type="SUPFAM" id="SSF51338">
    <property type="entry name" value="Composite domain of metallo-dependent hydrolases"/>
    <property type="match status" value="1"/>
</dbReference>
<dbReference type="Pfam" id="PF07969">
    <property type="entry name" value="Amidohydro_3"/>
    <property type="match status" value="1"/>
</dbReference>
<dbReference type="GO" id="GO:0005829">
    <property type="term" value="C:cytosol"/>
    <property type="evidence" value="ECO:0007669"/>
    <property type="project" value="TreeGrafter"/>
</dbReference>
<dbReference type="InterPro" id="IPR013108">
    <property type="entry name" value="Amidohydro_3"/>
</dbReference>